<sequence length="68" mass="7628">MLVFNYESKKALKESVGKPLRYIETSMFGAEYRDNGTLTGANRPHITGRGREFFANVVMDSGLIKSVK</sequence>
<organism evidence="1">
    <name type="scientific">uncultured Caudovirales phage</name>
    <dbReference type="NCBI Taxonomy" id="2100421"/>
    <lineage>
        <taxon>Viruses</taxon>
        <taxon>Duplodnaviria</taxon>
        <taxon>Heunggongvirae</taxon>
        <taxon>Uroviricota</taxon>
        <taxon>Caudoviricetes</taxon>
        <taxon>Peduoviridae</taxon>
        <taxon>Maltschvirus</taxon>
        <taxon>Maltschvirus maltsch</taxon>
    </lineage>
</organism>
<proteinExistence type="predicted"/>
<accession>A0A6J5QHE4</accession>
<reference evidence="1" key="1">
    <citation type="submission" date="2020-05" db="EMBL/GenBank/DDBJ databases">
        <authorList>
            <person name="Chiriac C."/>
            <person name="Salcher M."/>
            <person name="Ghai R."/>
            <person name="Kavagutti S V."/>
        </authorList>
    </citation>
    <scope>NUCLEOTIDE SEQUENCE</scope>
</reference>
<dbReference type="EMBL" id="LR796986">
    <property type="protein sequence ID" value="CAB4180395.1"/>
    <property type="molecule type" value="Genomic_DNA"/>
</dbReference>
<protein>
    <submittedName>
        <fullName evidence="1">Uncharacterized protein</fullName>
    </submittedName>
</protein>
<gene>
    <name evidence="1" type="ORF">UFOVP1049_26</name>
</gene>
<evidence type="ECO:0000313" key="1">
    <source>
        <dbReference type="EMBL" id="CAB4180395.1"/>
    </source>
</evidence>
<name>A0A6J5QHE4_9CAUD</name>